<proteinExistence type="predicted"/>
<evidence type="ECO:0000256" key="1">
    <source>
        <dbReference type="SAM" id="MobiDB-lite"/>
    </source>
</evidence>
<evidence type="ECO:0000313" key="2">
    <source>
        <dbReference type="EMBL" id="GIY00968.1"/>
    </source>
</evidence>
<dbReference type="EMBL" id="BPLR01005242">
    <property type="protein sequence ID" value="GIY00968.1"/>
    <property type="molecule type" value="Genomic_DNA"/>
</dbReference>
<dbReference type="Proteomes" id="UP001054945">
    <property type="component" value="Unassembled WGS sequence"/>
</dbReference>
<organism evidence="2 3">
    <name type="scientific">Caerostris extrusa</name>
    <name type="common">Bark spider</name>
    <name type="synonym">Caerostris bankana</name>
    <dbReference type="NCBI Taxonomy" id="172846"/>
    <lineage>
        <taxon>Eukaryota</taxon>
        <taxon>Metazoa</taxon>
        <taxon>Ecdysozoa</taxon>
        <taxon>Arthropoda</taxon>
        <taxon>Chelicerata</taxon>
        <taxon>Arachnida</taxon>
        <taxon>Araneae</taxon>
        <taxon>Araneomorphae</taxon>
        <taxon>Entelegynae</taxon>
        <taxon>Araneoidea</taxon>
        <taxon>Araneidae</taxon>
        <taxon>Caerostris</taxon>
    </lineage>
</organism>
<feature type="region of interest" description="Disordered" evidence="1">
    <location>
        <begin position="26"/>
        <end position="79"/>
    </location>
</feature>
<name>A0AAV4PTM9_CAEEX</name>
<feature type="compositionally biased region" description="Basic and acidic residues" evidence="1">
    <location>
        <begin position="26"/>
        <end position="37"/>
    </location>
</feature>
<dbReference type="AlphaFoldDB" id="A0AAV4PTM9"/>
<sequence length="79" mass="9232">MRQFVFYCRLQLIEQNKVLFAAGQHGGREGEIPDHVRRPWSKCRGRRGHMERERDLGIPNQEEQLSPLINAPKSAEESF</sequence>
<comment type="caution">
    <text evidence="2">The sequence shown here is derived from an EMBL/GenBank/DDBJ whole genome shotgun (WGS) entry which is preliminary data.</text>
</comment>
<evidence type="ECO:0000313" key="3">
    <source>
        <dbReference type="Proteomes" id="UP001054945"/>
    </source>
</evidence>
<feature type="compositionally biased region" description="Basic residues" evidence="1">
    <location>
        <begin position="38"/>
        <end position="47"/>
    </location>
</feature>
<accession>A0AAV4PTM9</accession>
<protein>
    <submittedName>
        <fullName evidence="2">Uncharacterized protein</fullName>
    </submittedName>
</protein>
<keyword evidence="3" id="KW-1185">Reference proteome</keyword>
<reference evidence="2 3" key="1">
    <citation type="submission" date="2021-06" db="EMBL/GenBank/DDBJ databases">
        <title>Caerostris extrusa draft genome.</title>
        <authorList>
            <person name="Kono N."/>
            <person name="Arakawa K."/>
        </authorList>
    </citation>
    <scope>NUCLEOTIDE SEQUENCE [LARGE SCALE GENOMIC DNA]</scope>
</reference>
<gene>
    <name evidence="2" type="ORF">CEXT_606071</name>
</gene>